<evidence type="ECO:0000259" key="2">
    <source>
        <dbReference type="PROSITE" id="PS50846"/>
    </source>
</evidence>
<dbReference type="PROSITE" id="PS50846">
    <property type="entry name" value="HMA_2"/>
    <property type="match status" value="1"/>
</dbReference>
<evidence type="ECO:0000313" key="4">
    <source>
        <dbReference type="Proteomes" id="UP000182241"/>
    </source>
</evidence>
<protein>
    <submittedName>
        <fullName evidence="3">Copper chaperone CopZ</fullName>
    </submittedName>
</protein>
<name>A0A1H5BL64_TSUTY</name>
<evidence type="ECO:0000313" key="3">
    <source>
        <dbReference type="EMBL" id="SED55359.1"/>
    </source>
</evidence>
<organism evidence="3 4">
    <name type="scientific">Tsukamurella tyrosinosolvens</name>
    <dbReference type="NCBI Taxonomy" id="57704"/>
    <lineage>
        <taxon>Bacteria</taxon>
        <taxon>Bacillati</taxon>
        <taxon>Actinomycetota</taxon>
        <taxon>Actinomycetes</taxon>
        <taxon>Mycobacteriales</taxon>
        <taxon>Tsukamurellaceae</taxon>
        <taxon>Tsukamurella</taxon>
    </lineage>
</organism>
<sequence>MPTTITISVTGMHCGSCSLLIDDTLEDLPGVLTSTTSRKKGETTVDLDPTRTTADDVITTITELGYPATLAP</sequence>
<dbReference type="RefSeq" id="WP_068741258.1">
    <property type="nucleotide sequence ID" value="NZ_FNSA01000003.1"/>
</dbReference>
<dbReference type="InterPro" id="IPR006121">
    <property type="entry name" value="HMA_dom"/>
</dbReference>
<dbReference type="AlphaFoldDB" id="A0A1H5BL64"/>
<keyword evidence="1" id="KW-0479">Metal-binding</keyword>
<gene>
    <name evidence="3" type="ORF">SAMN04489793_5180</name>
</gene>
<dbReference type="Pfam" id="PF00403">
    <property type="entry name" value="HMA"/>
    <property type="match status" value="1"/>
</dbReference>
<dbReference type="OrthoDB" id="9813965at2"/>
<dbReference type="GO" id="GO:0046872">
    <property type="term" value="F:metal ion binding"/>
    <property type="evidence" value="ECO:0007669"/>
    <property type="project" value="UniProtKB-KW"/>
</dbReference>
<dbReference type="FunFam" id="3.30.70.100:FF:000001">
    <property type="entry name" value="ATPase copper transporting beta"/>
    <property type="match status" value="1"/>
</dbReference>
<dbReference type="InterPro" id="IPR036163">
    <property type="entry name" value="HMA_dom_sf"/>
</dbReference>
<proteinExistence type="predicted"/>
<accession>A0A1H5BL64</accession>
<dbReference type="STRING" id="57704.SAMN04489793_5180"/>
<dbReference type="CDD" id="cd00371">
    <property type="entry name" value="HMA"/>
    <property type="match status" value="1"/>
</dbReference>
<reference evidence="4" key="1">
    <citation type="submission" date="2016-10" db="EMBL/GenBank/DDBJ databases">
        <authorList>
            <person name="Varghese N."/>
            <person name="Submissions S."/>
        </authorList>
    </citation>
    <scope>NUCLEOTIDE SEQUENCE [LARGE SCALE GENOMIC DNA]</scope>
    <source>
        <strain evidence="4">DSM 44234</strain>
    </source>
</reference>
<dbReference type="SUPFAM" id="SSF55008">
    <property type="entry name" value="HMA, heavy metal-associated domain"/>
    <property type="match status" value="1"/>
</dbReference>
<dbReference type="EMBL" id="FNSA01000003">
    <property type="protein sequence ID" value="SED55359.1"/>
    <property type="molecule type" value="Genomic_DNA"/>
</dbReference>
<dbReference type="Proteomes" id="UP000182241">
    <property type="component" value="Unassembled WGS sequence"/>
</dbReference>
<keyword evidence="4" id="KW-1185">Reference proteome</keyword>
<evidence type="ECO:0000256" key="1">
    <source>
        <dbReference type="ARBA" id="ARBA00022723"/>
    </source>
</evidence>
<feature type="domain" description="HMA" evidence="2">
    <location>
        <begin position="3"/>
        <end position="69"/>
    </location>
</feature>
<dbReference type="Gene3D" id="3.30.70.100">
    <property type="match status" value="1"/>
</dbReference>